<evidence type="ECO:0000256" key="11">
    <source>
        <dbReference type="PROSITE-ProRule" id="PRU01360"/>
    </source>
</evidence>
<reference evidence="16 17" key="1">
    <citation type="journal article" date="2021" name="Int. J. Syst. Evol. Microbiol.">
        <title>Steroidobacter gossypii sp. nov., isolated from soil of cotton cropping field.</title>
        <authorList>
            <person name="Huang R."/>
            <person name="Yang S."/>
            <person name="Zhen C."/>
            <person name="Liu W."/>
        </authorList>
    </citation>
    <scope>NUCLEOTIDE SEQUENCE [LARGE SCALE GENOMIC DNA]</scope>
    <source>
        <strain evidence="16 17">S1-65</strain>
    </source>
</reference>
<keyword evidence="17" id="KW-1185">Reference proteome</keyword>
<dbReference type="CDD" id="cd01347">
    <property type="entry name" value="ligand_gated_channel"/>
    <property type="match status" value="1"/>
</dbReference>
<evidence type="ECO:0000256" key="4">
    <source>
        <dbReference type="ARBA" id="ARBA00022496"/>
    </source>
</evidence>
<dbReference type="Proteomes" id="UP000661077">
    <property type="component" value="Unassembled WGS sequence"/>
</dbReference>
<evidence type="ECO:0000256" key="7">
    <source>
        <dbReference type="ARBA" id="ARBA00023065"/>
    </source>
</evidence>
<accession>A0ABS1WVB7</accession>
<comment type="similarity">
    <text evidence="11 12">Belongs to the TonB-dependent receptor family.</text>
</comment>
<dbReference type="EMBL" id="JAEVLS010000002">
    <property type="protein sequence ID" value="MBM0104920.1"/>
    <property type="molecule type" value="Genomic_DNA"/>
</dbReference>
<feature type="domain" description="TonB-dependent receptor-like beta-barrel" evidence="14">
    <location>
        <begin position="324"/>
        <end position="757"/>
    </location>
</feature>
<name>A0ABS1WVB7_9GAMM</name>
<dbReference type="SUPFAM" id="SSF56935">
    <property type="entry name" value="Porins"/>
    <property type="match status" value="1"/>
</dbReference>
<evidence type="ECO:0000256" key="2">
    <source>
        <dbReference type="ARBA" id="ARBA00022448"/>
    </source>
</evidence>
<evidence type="ECO:0000256" key="3">
    <source>
        <dbReference type="ARBA" id="ARBA00022452"/>
    </source>
</evidence>
<protein>
    <submittedName>
        <fullName evidence="16">TonB-dependent receptor</fullName>
    </submittedName>
</protein>
<evidence type="ECO:0000313" key="17">
    <source>
        <dbReference type="Proteomes" id="UP000661077"/>
    </source>
</evidence>
<dbReference type="InterPro" id="IPR036942">
    <property type="entry name" value="Beta-barrel_TonB_sf"/>
</dbReference>
<keyword evidence="16" id="KW-0675">Receptor</keyword>
<comment type="caution">
    <text evidence="16">The sequence shown here is derived from an EMBL/GenBank/DDBJ whole genome shotgun (WGS) entry which is preliminary data.</text>
</comment>
<keyword evidence="8 12" id="KW-0798">TonB box</keyword>
<evidence type="ECO:0000256" key="6">
    <source>
        <dbReference type="ARBA" id="ARBA00023004"/>
    </source>
</evidence>
<keyword evidence="3 11" id="KW-1134">Transmembrane beta strand</keyword>
<keyword evidence="5 11" id="KW-0812">Transmembrane</keyword>
<dbReference type="Pfam" id="PF07715">
    <property type="entry name" value="Plug"/>
    <property type="match status" value="1"/>
</dbReference>
<dbReference type="Pfam" id="PF00593">
    <property type="entry name" value="TonB_dep_Rec_b-barrel"/>
    <property type="match status" value="1"/>
</dbReference>
<evidence type="ECO:0000256" key="5">
    <source>
        <dbReference type="ARBA" id="ARBA00022692"/>
    </source>
</evidence>
<keyword evidence="4" id="KW-0410">Iron transport</keyword>
<evidence type="ECO:0000313" key="16">
    <source>
        <dbReference type="EMBL" id="MBM0104920.1"/>
    </source>
</evidence>
<evidence type="ECO:0000256" key="12">
    <source>
        <dbReference type="RuleBase" id="RU003357"/>
    </source>
</evidence>
<keyword evidence="10 11" id="KW-0998">Cell outer membrane</keyword>
<dbReference type="PANTHER" id="PTHR32552:SF81">
    <property type="entry name" value="TONB-DEPENDENT OUTER MEMBRANE RECEPTOR"/>
    <property type="match status" value="1"/>
</dbReference>
<dbReference type="Gene3D" id="2.40.170.20">
    <property type="entry name" value="TonB-dependent receptor, beta-barrel domain"/>
    <property type="match status" value="2"/>
</dbReference>
<evidence type="ECO:0000256" key="13">
    <source>
        <dbReference type="SAM" id="SignalP"/>
    </source>
</evidence>
<dbReference type="InterPro" id="IPR039426">
    <property type="entry name" value="TonB-dep_rcpt-like"/>
</dbReference>
<keyword evidence="13" id="KW-0732">Signal</keyword>
<evidence type="ECO:0000256" key="10">
    <source>
        <dbReference type="ARBA" id="ARBA00023237"/>
    </source>
</evidence>
<dbReference type="InterPro" id="IPR012910">
    <property type="entry name" value="Plug_dom"/>
</dbReference>
<keyword evidence="9 11" id="KW-0472">Membrane</keyword>
<dbReference type="InterPro" id="IPR000531">
    <property type="entry name" value="Beta-barrel_TonB"/>
</dbReference>
<feature type="signal peptide" evidence="13">
    <location>
        <begin position="1"/>
        <end position="23"/>
    </location>
</feature>
<evidence type="ECO:0000256" key="9">
    <source>
        <dbReference type="ARBA" id="ARBA00023136"/>
    </source>
</evidence>
<evidence type="ECO:0000256" key="8">
    <source>
        <dbReference type="ARBA" id="ARBA00023077"/>
    </source>
</evidence>
<keyword evidence="2 11" id="KW-0813">Transport</keyword>
<evidence type="ECO:0000259" key="14">
    <source>
        <dbReference type="Pfam" id="PF00593"/>
    </source>
</evidence>
<feature type="chain" id="PRO_5045912845" evidence="13">
    <location>
        <begin position="24"/>
        <end position="795"/>
    </location>
</feature>
<feature type="domain" description="TonB-dependent receptor plug" evidence="15">
    <location>
        <begin position="50"/>
        <end position="160"/>
    </location>
</feature>
<keyword evidence="7" id="KW-0406">Ion transport</keyword>
<keyword evidence="6" id="KW-0408">Iron</keyword>
<sequence>MNTTYRKLSSVAAMAMLGGQAYAQSTAEPAAGGSGLEEVIVTAERRSESLQQTPVSIIAFSAENLERANIRNVDDLQTFLPNVSIGGSVPVGNSAPNFTIRGVGQTSGRANNEKGVGLYVDDIYYPRSTGAILNLLDVERIEVLRGPQGTLFGRNTTGGAIRYMSRKPKDVFEAKLTGTVGSFDRTDIEGLINIPLGEKAAFRGQAAYFKRDGYVDIIGTDEARGNQDDYAIRTALRLQPIDDLTVDLTAAYTKNKSNGSPTVITGVGLTQPNGFPIGPVAAYSAYLQSIGQPAIGIDDPHFVSPDGYSVYDTCIMDRVTVDASRFGNAPNLLTNAFPNDQLCNAHRSTENTFLAADINWTLTDTLALRSLTGYNHGTDVDQDDYGQLGAQTNLTVNEMDSISQELQLLGDHDNLQWVVGLYYFHETPAERRYNRELTRDSATLQAECCIGFDADVQLTTDSYAAFGQASYKFTDKARVTAGLRYSYDEKDVLISKVGIFTPQLPPGGSPQGNSSHWDAVDYRLTLDYQWTDLFMTYATVSKGFKSGGFNIDITSIGSAPPQVTKFDPETVVNYELGLRSQLFDDRVRANLTGFFMEYDDLVVQLADFSRGALQVLFLNAGKLDIYGFEGEFTVAATDNLTLSANVGYTKIDYVELPPNSPLLIPGSCPGGPLTFERCDAQPLARSPEWTYTAGAQYSLPLTTGELNFSTNYAYKDQQFSNNATSNSILLPSYGVMTVRLEYDSGAAWKVAAFGTNVFDEEYITTGTNGRTNVLGTVSQSPGRPAEWGLSATWQF</sequence>
<evidence type="ECO:0000259" key="15">
    <source>
        <dbReference type="Pfam" id="PF07715"/>
    </source>
</evidence>
<dbReference type="PANTHER" id="PTHR32552">
    <property type="entry name" value="FERRICHROME IRON RECEPTOR-RELATED"/>
    <property type="match status" value="1"/>
</dbReference>
<proteinExistence type="inferred from homology"/>
<evidence type="ECO:0000256" key="1">
    <source>
        <dbReference type="ARBA" id="ARBA00004571"/>
    </source>
</evidence>
<comment type="subcellular location">
    <subcellularLocation>
        <location evidence="1 11">Cell outer membrane</location>
        <topology evidence="1 11">Multi-pass membrane protein</topology>
    </subcellularLocation>
</comment>
<dbReference type="PROSITE" id="PS52016">
    <property type="entry name" value="TONB_DEPENDENT_REC_3"/>
    <property type="match status" value="1"/>
</dbReference>
<gene>
    <name evidence="16" type="ORF">JM946_09175</name>
</gene>
<organism evidence="16 17">
    <name type="scientific">Steroidobacter gossypii</name>
    <dbReference type="NCBI Taxonomy" id="2805490"/>
    <lineage>
        <taxon>Bacteria</taxon>
        <taxon>Pseudomonadati</taxon>
        <taxon>Pseudomonadota</taxon>
        <taxon>Gammaproteobacteria</taxon>
        <taxon>Steroidobacterales</taxon>
        <taxon>Steroidobacteraceae</taxon>
        <taxon>Steroidobacter</taxon>
    </lineage>
</organism>